<evidence type="ECO:0000313" key="2">
    <source>
        <dbReference type="WBParaSite" id="L893_g26834.t1"/>
    </source>
</evidence>
<evidence type="ECO:0000313" key="1">
    <source>
        <dbReference type="Proteomes" id="UP000095287"/>
    </source>
</evidence>
<protein>
    <submittedName>
        <fullName evidence="2">Ovule protein</fullName>
    </submittedName>
</protein>
<keyword evidence="1" id="KW-1185">Reference proteome</keyword>
<dbReference type="AlphaFoldDB" id="A0A1I7ZJK8"/>
<dbReference type="Proteomes" id="UP000095287">
    <property type="component" value="Unplaced"/>
</dbReference>
<sequence length="118" mass="13340">MLSQFGRAKSEGHLCQTFVLQQTANPTKVSLEIEASSPKPETESFKDSDDESFLAQQLAALSIFARLLLSYKYFPRISLVCHGCFHQHTCCSGVFLPKLSTRLTLVKSRKRLQKVRSF</sequence>
<dbReference type="WBParaSite" id="L893_g26834.t1">
    <property type="protein sequence ID" value="L893_g26834.t1"/>
    <property type="gene ID" value="L893_g26834"/>
</dbReference>
<name>A0A1I7ZJK8_9BILA</name>
<reference evidence="2" key="1">
    <citation type="submission" date="2016-11" db="UniProtKB">
        <authorList>
            <consortium name="WormBaseParasite"/>
        </authorList>
    </citation>
    <scope>IDENTIFICATION</scope>
</reference>
<organism evidence="1 2">
    <name type="scientific">Steinernema glaseri</name>
    <dbReference type="NCBI Taxonomy" id="37863"/>
    <lineage>
        <taxon>Eukaryota</taxon>
        <taxon>Metazoa</taxon>
        <taxon>Ecdysozoa</taxon>
        <taxon>Nematoda</taxon>
        <taxon>Chromadorea</taxon>
        <taxon>Rhabditida</taxon>
        <taxon>Tylenchina</taxon>
        <taxon>Panagrolaimomorpha</taxon>
        <taxon>Strongyloidoidea</taxon>
        <taxon>Steinernematidae</taxon>
        <taxon>Steinernema</taxon>
    </lineage>
</organism>
<accession>A0A1I7ZJK8</accession>
<proteinExistence type="predicted"/>